<sequence length="369" mass="41936">MTIVFDNLMTATVFILAYLIGHYGSHLLNSPRLVLANTVLFSLVFAWIASPDTLVFLLVMTAYAAVYVWLQSKRWFLYGALPVTLLFVAGRILSDQSLLAILFSSFIYIRTLGTVLWNWRYPKEIFRPVDVVLSLVFFPTLVVGPIQFADRINLPALCRFPTGAEFADGGKRIIIGIAKVAWLGPQITSQLPSVFAENADGSMGWLFWVFSVWAGLANIYVMFSGYVDIAVGVSRFVGVDSKENFNKPWLARTPQEFWQRWHMSLVWVTNNLGYHPYVRRTGRRYLGIVLAFTFIGAWHAFTWQYLVWGISHGLALAAIAWMQRNHRIRALWARSEQHRVLNLLLQGLGWFVTMTYVAALSDFATGEFG</sequence>
<feature type="transmembrane region" description="Helical" evidence="1">
    <location>
        <begin position="205"/>
        <end position="227"/>
    </location>
</feature>
<keyword evidence="1" id="KW-0812">Transmembrane</keyword>
<evidence type="ECO:0000313" key="3">
    <source>
        <dbReference type="Proteomes" id="UP001378188"/>
    </source>
</evidence>
<organism evidence="2 3">
    <name type="scientific">Microbaculum marinum</name>
    <dbReference type="NCBI Taxonomy" id="1764581"/>
    <lineage>
        <taxon>Bacteria</taxon>
        <taxon>Pseudomonadati</taxon>
        <taxon>Pseudomonadota</taxon>
        <taxon>Alphaproteobacteria</taxon>
        <taxon>Hyphomicrobiales</taxon>
        <taxon>Tepidamorphaceae</taxon>
        <taxon>Microbaculum</taxon>
    </lineage>
</organism>
<feature type="transmembrane region" description="Helical" evidence="1">
    <location>
        <begin position="75"/>
        <end position="93"/>
    </location>
</feature>
<evidence type="ECO:0008006" key="4">
    <source>
        <dbReference type="Google" id="ProtNLM"/>
    </source>
</evidence>
<feature type="transmembrane region" description="Helical" evidence="1">
    <location>
        <begin position="343"/>
        <end position="361"/>
    </location>
</feature>
<dbReference type="PANTHER" id="PTHR13285:SF18">
    <property type="entry name" value="PROTEIN-CYSTEINE N-PALMITOYLTRANSFERASE RASP"/>
    <property type="match status" value="1"/>
</dbReference>
<keyword evidence="3" id="KW-1185">Reference proteome</keyword>
<name>A0AAW9RTX1_9HYPH</name>
<dbReference type="AlphaFoldDB" id="A0AAW9RTX1"/>
<feature type="transmembrane region" description="Helical" evidence="1">
    <location>
        <begin position="131"/>
        <end position="149"/>
    </location>
</feature>
<reference evidence="2 3" key="1">
    <citation type="submission" date="2024-02" db="EMBL/GenBank/DDBJ databases">
        <title>Genome analysis and characterization of Microbaculum marinisediminis sp. nov., isolated from marine sediment.</title>
        <authorList>
            <person name="Du Z.-J."/>
            <person name="Ye Y.-Q."/>
            <person name="Zhang Z.-R."/>
            <person name="Yuan S.-M."/>
            <person name="Zhang X.-Y."/>
        </authorList>
    </citation>
    <scope>NUCLEOTIDE SEQUENCE [LARGE SCALE GENOMIC DNA]</scope>
    <source>
        <strain evidence="2 3">SDUM1044001</strain>
    </source>
</reference>
<dbReference type="PANTHER" id="PTHR13285">
    <property type="entry name" value="ACYLTRANSFERASE"/>
    <property type="match status" value="1"/>
</dbReference>
<dbReference type="RefSeq" id="WP_340330101.1">
    <property type="nucleotide sequence ID" value="NZ_JAZHOF010000005.1"/>
</dbReference>
<feature type="transmembrane region" description="Helical" evidence="1">
    <location>
        <begin position="44"/>
        <end position="68"/>
    </location>
</feature>
<dbReference type="Proteomes" id="UP001378188">
    <property type="component" value="Unassembled WGS sequence"/>
</dbReference>
<dbReference type="EMBL" id="JAZHOF010000005">
    <property type="protein sequence ID" value="MEJ8572398.1"/>
    <property type="molecule type" value="Genomic_DNA"/>
</dbReference>
<proteinExistence type="predicted"/>
<comment type="caution">
    <text evidence="2">The sequence shown here is derived from an EMBL/GenBank/DDBJ whole genome shotgun (WGS) entry which is preliminary data.</text>
</comment>
<dbReference type="InterPro" id="IPR051085">
    <property type="entry name" value="MB_O-acyltransferase"/>
</dbReference>
<keyword evidence="1" id="KW-0472">Membrane</keyword>
<feature type="transmembrane region" description="Helical" evidence="1">
    <location>
        <begin position="99"/>
        <end position="119"/>
    </location>
</feature>
<gene>
    <name evidence="2" type="ORF">V3328_12985</name>
</gene>
<keyword evidence="1" id="KW-1133">Transmembrane helix</keyword>
<feature type="transmembrane region" description="Helical" evidence="1">
    <location>
        <begin position="305"/>
        <end position="322"/>
    </location>
</feature>
<feature type="transmembrane region" description="Helical" evidence="1">
    <location>
        <begin position="282"/>
        <end position="299"/>
    </location>
</feature>
<protein>
    <recommendedName>
        <fullName evidence="4">MBOAT family protein</fullName>
    </recommendedName>
</protein>
<feature type="transmembrane region" description="Helical" evidence="1">
    <location>
        <begin position="7"/>
        <end position="24"/>
    </location>
</feature>
<evidence type="ECO:0000256" key="1">
    <source>
        <dbReference type="SAM" id="Phobius"/>
    </source>
</evidence>
<accession>A0AAW9RTX1</accession>
<dbReference type="GO" id="GO:0016746">
    <property type="term" value="F:acyltransferase activity"/>
    <property type="evidence" value="ECO:0007669"/>
    <property type="project" value="TreeGrafter"/>
</dbReference>
<evidence type="ECO:0000313" key="2">
    <source>
        <dbReference type="EMBL" id="MEJ8572398.1"/>
    </source>
</evidence>